<dbReference type="SUPFAM" id="SSF52833">
    <property type="entry name" value="Thioredoxin-like"/>
    <property type="match status" value="1"/>
</dbReference>
<accession>A0A0F9RXJ1</accession>
<dbReference type="Gene3D" id="3.10.450.70">
    <property type="entry name" value="Disulphide bond isomerase, DsbC/G, N-terminal"/>
    <property type="match status" value="1"/>
</dbReference>
<proteinExistence type="predicted"/>
<dbReference type="InterPro" id="IPR012336">
    <property type="entry name" value="Thioredoxin-like_fold"/>
</dbReference>
<dbReference type="AlphaFoldDB" id="A0A0F9RXJ1"/>
<dbReference type="InterPro" id="IPR009094">
    <property type="entry name" value="DiS-bond_isomerase_DsbC/G_N_sf"/>
</dbReference>
<dbReference type="EMBL" id="LAZR01000919">
    <property type="protein sequence ID" value="KKN54647.1"/>
    <property type="molecule type" value="Genomic_DNA"/>
</dbReference>
<dbReference type="GO" id="GO:0042597">
    <property type="term" value="C:periplasmic space"/>
    <property type="evidence" value="ECO:0007669"/>
    <property type="project" value="InterPro"/>
</dbReference>
<dbReference type="InterPro" id="IPR051470">
    <property type="entry name" value="Thiol:disulfide_interchange"/>
</dbReference>
<dbReference type="PANTHER" id="PTHR35272">
    <property type="entry name" value="THIOL:DISULFIDE INTERCHANGE PROTEIN DSBC-RELATED"/>
    <property type="match status" value="1"/>
</dbReference>
<sequence>MSFYLEHPAQRIAMLCRRLSMTLFLSLIATLVTAAPTMDPGISALQEKVGFTVIERFSTPADGVTGYVVKGRDGKAGIVYGLGDYILSGALLESNGNDLTRQYAARYIPKPAYASVAEQLSRDTHLVSEGGKGAPEVYVFADPNCIFCHKFWQQTRNWVSEGKVRLHWVMVGFLKPSSQGLSAAIMSAEDRAGALQAFEENFGKSGNGSGVSELTPIPADLQEALGQHSQWMVELGFNGTPGLLFKNTSGQWRGQTGVPKQEALGRMLGITE</sequence>
<evidence type="ECO:0000259" key="1">
    <source>
        <dbReference type="Pfam" id="PF13098"/>
    </source>
</evidence>
<gene>
    <name evidence="2" type="ORF">LCGC14_0590200</name>
</gene>
<dbReference type="PANTHER" id="PTHR35272:SF4">
    <property type="entry name" value="THIOL:DISULFIDE INTERCHANGE PROTEIN DSBG"/>
    <property type="match status" value="1"/>
</dbReference>
<feature type="domain" description="Thioredoxin-like fold" evidence="1">
    <location>
        <begin position="131"/>
        <end position="254"/>
    </location>
</feature>
<dbReference type="Gene3D" id="3.40.30.10">
    <property type="entry name" value="Glutaredoxin"/>
    <property type="match status" value="1"/>
</dbReference>
<reference evidence="2" key="1">
    <citation type="journal article" date="2015" name="Nature">
        <title>Complex archaea that bridge the gap between prokaryotes and eukaryotes.</title>
        <authorList>
            <person name="Spang A."/>
            <person name="Saw J.H."/>
            <person name="Jorgensen S.L."/>
            <person name="Zaremba-Niedzwiedzka K."/>
            <person name="Martijn J."/>
            <person name="Lind A.E."/>
            <person name="van Eijk R."/>
            <person name="Schleper C."/>
            <person name="Guy L."/>
            <person name="Ettema T.J."/>
        </authorList>
    </citation>
    <scope>NUCLEOTIDE SEQUENCE</scope>
</reference>
<evidence type="ECO:0000313" key="2">
    <source>
        <dbReference type="EMBL" id="KKN54647.1"/>
    </source>
</evidence>
<organism evidence="2">
    <name type="scientific">marine sediment metagenome</name>
    <dbReference type="NCBI Taxonomy" id="412755"/>
    <lineage>
        <taxon>unclassified sequences</taxon>
        <taxon>metagenomes</taxon>
        <taxon>ecological metagenomes</taxon>
    </lineage>
</organism>
<dbReference type="InterPro" id="IPR036249">
    <property type="entry name" value="Thioredoxin-like_sf"/>
</dbReference>
<protein>
    <recommendedName>
        <fullName evidence="1">Thioredoxin-like fold domain-containing protein</fullName>
    </recommendedName>
</protein>
<comment type="caution">
    <text evidence="2">The sequence shown here is derived from an EMBL/GenBank/DDBJ whole genome shotgun (WGS) entry which is preliminary data.</text>
</comment>
<dbReference type="Pfam" id="PF13098">
    <property type="entry name" value="Thioredoxin_2"/>
    <property type="match status" value="1"/>
</dbReference>
<dbReference type="NCBIfam" id="NF008657">
    <property type="entry name" value="PRK11657.1"/>
    <property type="match status" value="1"/>
</dbReference>
<name>A0A0F9RXJ1_9ZZZZ</name>